<dbReference type="PANTHER" id="PTHR39136">
    <property type="entry name" value="ALTERED INHERITANCE OF MITOCHONDRIA PROTEIN 11"/>
    <property type="match status" value="1"/>
</dbReference>
<feature type="compositionally biased region" description="Basic and acidic residues" evidence="5">
    <location>
        <begin position="1"/>
        <end position="11"/>
    </location>
</feature>
<evidence type="ECO:0000256" key="2">
    <source>
        <dbReference type="ARBA" id="ARBA00022989"/>
    </source>
</evidence>
<comment type="subcellular location">
    <subcellularLocation>
        <location evidence="4">Membrane</location>
        <topology evidence="4">Multi-pass membrane protein</topology>
    </subcellularLocation>
</comment>
<keyword evidence="3 4" id="KW-0472">Membrane</keyword>
<protein>
    <recommendedName>
        <fullName evidence="4">Altered inheritance of mitochondria protein 11</fullName>
    </recommendedName>
</protein>
<dbReference type="AlphaFoldDB" id="A0AAI8VHL0"/>
<feature type="region of interest" description="Disordered" evidence="5">
    <location>
        <begin position="141"/>
        <end position="183"/>
    </location>
</feature>
<evidence type="ECO:0000256" key="4">
    <source>
        <dbReference type="RuleBase" id="RU367098"/>
    </source>
</evidence>
<dbReference type="GO" id="GO:0016020">
    <property type="term" value="C:membrane"/>
    <property type="evidence" value="ECO:0007669"/>
    <property type="project" value="UniProtKB-SubCell"/>
</dbReference>
<dbReference type="Proteomes" id="UP001295740">
    <property type="component" value="Unassembled WGS sequence"/>
</dbReference>
<accession>A0AAI8VHL0</accession>
<dbReference type="InterPro" id="IPR038814">
    <property type="entry name" value="AIM11"/>
</dbReference>
<evidence type="ECO:0000256" key="5">
    <source>
        <dbReference type="SAM" id="MobiDB-lite"/>
    </source>
</evidence>
<reference evidence="6" key="1">
    <citation type="submission" date="2023-10" db="EMBL/GenBank/DDBJ databases">
        <authorList>
            <person name="Hackl T."/>
        </authorList>
    </citation>
    <scope>NUCLEOTIDE SEQUENCE</scope>
</reference>
<evidence type="ECO:0000313" key="6">
    <source>
        <dbReference type="EMBL" id="CAJ2504524.1"/>
    </source>
</evidence>
<gene>
    <name evidence="4" type="primary">AIM11</name>
    <name evidence="6" type="ORF">KHLLAP_LOCUS4992</name>
</gene>
<comment type="caution">
    <text evidence="6">The sequence shown here is derived from an EMBL/GenBank/DDBJ whole genome shotgun (WGS) entry which is preliminary data.</text>
</comment>
<evidence type="ECO:0000313" key="7">
    <source>
        <dbReference type="Proteomes" id="UP001295740"/>
    </source>
</evidence>
<evidence type="ECO:0000256" key="3">
    <source>
        <dbReference type="ARBA" id="ARBA00023136"/>
    </source>
</evidence>
<feature type="transmembrane region" description="Helical" evidence="4">
    <location>
        <begin position="49"/>
        <end position="66"/>
    </location>
</feature>
<comment type="similarity">
    <text evidence="4">Belongs to the AIM11 family.</text>
</comment>
<keyword evidence="2 4" id="KW-1133">Transmembrane helix</keyword>
<keyword evidence="1 4" id="KW-0812">Transmembrane</keyword>
<dbReference type="GO" id="GO:0005739">
    <property type="term" value="C:mitochondrion"/>
    <property type="evidence" value="ECO:0007669"/>
    <property type="project" value="TreeGrafter"/>
</dbReference>
<feature type="compositionally biased region" description="Pro residues" evidence="5">
    <location>
        <begin position="16"/>
        <end position="39"/>
    </location>
</feature>
<proteinExistence type="inferred from homology"/>
<dbReference type="EMBL" id="CAUWAG010000006">
    <property type="protein sequence ID" value="CAJ2504524.1"/>
    <property type="molecule type" value="Genomic_DNA"/>
</dbReference>
<name>A0AAI8VHL0_9PEZI</name>
<feature type="region of interest" description="Disordered" evidence="5">
    <location>
        <begin position="1"/>
        <end position="41"/>
    </location>
</feature>
<organism evidence="6 7">
    <name type="scientific">Anthostomella pinea</name>
    <dbReference type="NCBI Taxonomy" id="933095"/>
    <lineage>
        <taxon>Eukaryota</taxon>
        <taxon>Fungi</taxon>
        <taxon>Dikarya</taxon>
        <taxon>Ascomycota</taxon>
        <taxon>Pezizomycotina</taxon>
        <taxon>Sordariomycetes</taxon>
        <taxon>Xylariomycetidae</taxon>
        <taxon>Xylariales</taxon>
        <taxon>Xylariaceae</taxon>
        <taxon>Anthostomella</taxon>
    </lineage>
</organism>
<feature type="compositionally biased region" description="Basic and acidic residues" evidence="5">
    <location>
        <begin position="147"/>
        <end position="171"/>
    </location>
</feature>
<keyword evidence="7" id="KW-1185">Reference proteome</keyword>
<evidence type="ECO:0000256" key="1">
    <source>
        <dbReference type="ARBA" id="ARBA00022692"/>
    </source>
</evidence>
<sequence>MVTIASDRDAAVEPTPSQPPSTPREPVPVAPPPPQPHPPILSQRSLKQLGLFFAGTGFLALSILITRRSVVRKIRATAPRFYTQSNRPVGKGDSDSSLIAFEALSLATLNMMSASVMVTGGLSWAFNISNIEDLRAKARGHVGAGDGKTDEEAEKQMEEWVDKILGRRDQQEQEANPPSKKTD</sequence>
<dbReference type="PANTHER" id="PTHR39136:SF1">
    <property type="entry name" value="ALTERED INHERITANCE OF MITOCHONDRIA PROTEIN 11"/>
    <property type="match status" value="1"/>
</dbReference>